<feature type="transmembrane region" description="Helical" evidence="1">
    <location>
        <begin position="113"/>
        <end position="132"/>
    </location>
</feature>
<feature type="transmembrane region" description="Helical" evidence="1">
    <location>
        <begin position="381"/>
        <end position="401"/>
    </location>
</feature>
<keyword evidence="3" id="KW-1185">Reference proteome</keyword>
<keyword evidence="1" id="KW-0472">Membrane</keyword>
<evidence type="ECO:0000256" key="1">
    <source>
        <dbReference type="SAM" id="Phobius"/>
    </source>
</evidence>
<protein>
    <submittedName>
        <fullName evidence="2">Uncharacterized protein</fullName>
    </submittedName>
</protein>
<feature type="transmembrane region" description="Helical" evidence="1">
    <location>
        <begin position="169"/>
        <end position="190"/>
    </location>
</feature>
<dbReference type="AlphaFoldDB" id="A0A9X4LGF9"/>
<feature type="transmembrane region" description="Helical" evidence="1">
    <location>
        <begin position="80"/>
        <end position="101"/>
    </location>
</feature>
<evidence type="ECO:0000313" key="2">
    <source>
        <dbReference type="EMBL" id="MDG0862067.1"/>
    </source>
</evidence>
<keyword evidence="1" id="KW-1133">Transmembrane helix</keyword>
<sequence length="627" mass="69711">MTATNPSCRLTALLAILAWWVMAHPYEGLWHDAVLYFGQTLLHSSAPGLSQDVFFSGGSQDRYSIYAHVMVPLYKHLGRIATHVGVLTGSWLLLIGAMLALLRRFDASEQIHLWGLLAFAVMSPTYGGGNVFRFGEAFVTARSFAEPLLLWSLVALLDGRRLAAVALQLLGLSFHPLMALPVISLSWCYLVETDRQWLWLLATLPAALVAALAGIPPWDGLLRTYDPYWWSLFETSADHLLIGNWSLDEQLTVLLDVAILIAVTRLRPKDAWTRLILAVVITTLAFIGLTILCVDFGRSVMLTQLQLWRAHWVAHLLAMTLTPWLLAKLWQLDGLWRASACALGLALMNSHFGMDHGKVTLPLWGLASLAAWRVRKPSRTVVWLACPCILLCTLGLIAYQLDAMLQQQGWQFPTAGWNDRFIEVAAIPVVAFAGFAALLRVCSKSRVGVWLALSLSALLLFTALTHWDQRSDLARTIESPSAHEHPFIAHLPAKASVYWPNQLAPVWGLLGHPSHFSQQQGAGVLFNRDTALIYGPRREAYRLIDEDRKSCRTGALMARDHVALAGCDMPSQGRLETLCQQADAPDFMALRGRLKPEPLATWQPPQRRDSPQTFALYACSQLTSKEP</sequence>
<gene>
    <name evidence="2" type="ORF">EXJ73_06215</name>
</gene>
<feature type="transmembrane region" description="Helical" evidence="1">
    <location>
        <begin position="449"/>
        <end position="467"/>
    </location>
</feature>
<dbReference type="EMBL" id="SGUG01000007">
    <property type="protein sequence ID" value="MDG0862067.1"/>
    <property type="molecule type" value="Genomic_DNA"/>
</dbReference>
<feature type="transmembrane region" description="Helical" evidence="1">
    <location>
        <begin position="421"/>
        <end position="442"/>
    </location>
</feature>
<keyword evidence="1" id="KW-0812">Transmembrane</keyword>
<organism evidence="2 3">
    <name type="scientific">Pelomonas aquatica</name>
    <dbReference type="NCBI Taxonomy" id="431058"/>
    <lineage>
        <taxon>Bacteria</taxon>
        <taxon>Pseudomonadati</taxon>
        <taxon>Pseudomonadota</taxon>
        <taxon>Betaproteobacteria</taxon>
        <taxon>Burkholderiales</taxon>
        <taxon>Sphaerotilaceae</taxon>
        <taxon>Roseateles</taxon>
    </lineage>
</organism>
<dbReference type="Proteomes" id="UP001152766">
    <property type="component" value="Unassembled WGS sequence"/>
</dbReference>
<evidence type="ECO:0000313" key="3">
    <source>
        <dbReference type="Proteomes" id="UP001152766"/>
    </source>
</evidence>
<feature type="transmembrane region" description="Helical" evidence="1">
    <location>
        <begin position="275"/>
        <end position="297"/>
    </location>
</feature>
<comment type="caution">
    <text evidence="2">The sequence shown here is derived from an EMBL/GenBank/DDBJ whole genome shotgun (WGS) entry which is preliminary data.</text>
</comment>
<name>A0A9X4LGF9_9BURK</name>
<dbReference type="RefSeq" id="WP_268146526.1">
    <property type="nucleotide sequence ID" value="NZ_JAPPUW010000001.1"/>
</dbReference>
<feature type="transmembrane region" description="Helical" evidence="1">
    <location>
        <begin position="196"/>
        <end position="215"/>
    </location>
</feature>
<accession>A0A9X4LGF9</accession>
<reference evidence="2" key="1">
    <citation type="submission" date="2019-02" db="EMBL/GenBank/DDBJ databases">
        <title>Draft genome of the type strain Pelomonas aquatica CCUG 52575T.</title>
        <authorList>
            <person name="Gomila M."/>
            <person name="Lalucat J."/>
        </authorList>
    </citation>
    <scope>NUCLEOTIDE SEQUENCE</scope>
    <source>
        <strain evidence="2">CCUG 52575</strain>
    </source>
</reference>
<proteinExistence type="predicted"/>